<gene>
    <name evidence="8" type="ORF">ACFSJS_18245</name>
</gene>
<evidence type="ECO:0000256" key="4">
    <source>
        <dbReference type="ARBA" id="ARBA00022801"/>
    </source>
</evidence>
<evidence type="ECO:0000256" key="2">
    <source>
        <dbReference type="ARBA" id="ARBA00006247"/>
    </source>
</evidence>
<dbReference type="Proteomes" id="UP001597365">
    <property type="component" value="Unassembled WGS sequence"/>
</dbReference>
<organism evidence="8 9">
    <name type="scientific">Streptomyces desertarenae</name>
    <dbReference type="NCBI Taxonomy" id="2666184"/>
    <lineage>
        <taxon>Bacteria</taxon>
        <taxon>Bacillati</taxon>
        <taxon>Actinomycetota</taxon>
        <taxon>Actinomycetes</taxon>
        <taxon>Kitasatosporales</taxon>
        <taxon>Streptomycetaceae</taxon>
        <taxon>Streptomyces</taxon>
    </lineage>
</organism>
<feature type="compositionally biased region" description="Polar residues" evidence="6">
    <location>
        <begin position="13"/>
        <end position="22"/>
    </location>
</feature>
<feature type="region of interest" description="Disordered" evidence="6">
    <location>
        <begin position="1"/>
        <end position="25"/>
    </location>
</feature>
<protein>
    <submittedName>
        <fullName evidence="8">M20/M25/M40 family metallo-hydrolase</fullName>
    </submittedName>
</protein>
<dbReference type="PIRSF" id="PIRSF036696">
    <property type="entry name" value="ACY-1"/>
    <property type="match status" value="1"/>
</dbReference>
<dbReference type="Gene3D" id="3.30.70.360">
    <property type="match status" value="1"/>
</dbReference>
<feature type="domain" description="Peptidase M20 dimerisation" evidence="7">
    <location>
        <begin position="216"/>
        <end position="346"/>
    </location>
</feature>
<keyword evidence="3" id="KW-0479">Metal-binding</keyword>
<dbReference type="NCBIfam" id="NF005913">
    <property type="entry name" value="PRK07906.1"/>
    <property type="match status" value="1"/>
</dbReference>
<proteinExistence type="inferred from homology"/>
<dbReference type="Gene3D" id="3.40.630.10">
    <property type="entry name" value="Zn peptidases"/>
    <property type="match status" value="1"/>
</dbReference>
<dbReference type="CDD" id="cd05675">
    <property type="entry name" value="M20_yscS_like"/>
    <property type="match status" value="1"/>
</dbReference>
<sequence length="456" mass="49355">MGPDPATGGGSVSEPNAATTAADTVRGEDEVVDLCRDLIRIDTSNYGDHSGPGERAAAEYVAEKLAEVGLEPEIIESHPGRASTVARIEGEDPSRPALLIHGHTDVVPANADDWTHHPFSGEIADGCVWGRGAVDMKDMDAMTLAVVRDRLRTGRRPPRDVVLAFLADEEAGGTYGARHLVERRPELFEGVTEAIGEVGGFSFTVNEKLRLYLVETAEKGMHWMRLTVEGTAGHGSMTNTDNAITELCEAVGRLGRHRFPVRVTKTVRSFLDELSDALGVELDPENMDETLEKLGGIAKLVGATLRNTANPTMLGSGYKVNVVPGQATAHVDGRFLPGHEEEFLADLDRILGPRVRREDVHADKAVETTFDGALVDAMQTALRAEDPIARAVPYMLSGGTDAKSFDDLGIRCFGFAPLKLPPELDFAGMFHGVDERVPVEGLRFGVRVLDRFLDRC</sequence>
<dbReference type="InterPro" id="IPR036264">
    <property type="entry name" value="Bact_exopeptidase_dim_dom"/>
</dbReference>
<evidence type="ECO:0000256" key="6">
    <source>
        <dbReference type="SAM" id="MobiDB-lite"/>
    </source>
</evidence>
<dbReference type="InterPro" id="IPR050072">
    <property type="entry name" value="Peptidase_M20A"/>
</dbReference>
<comment type="cofactor">
    <cofactor evidence="1">
        <name>Zn(2+)</name>
        <dbReference type="ChEBI" id="CHEBI:29105"/>
    </cofactor>
</comment>
<evidence type="ECO:0000259" key="7">
    <source>
        <dbReference type="Pfam" id="PF07687"/>
    </source>
</evidence>
<comment type="similarity">
    <text evidence="2">Belongs to the peptidase M20A family.</text>
</comment>
<dbReference type="SUPFAM" id="SSF55031">
    <property type="entry name" value="Bacterial exopeptidase dimerisation domain"/>
    <property type="match status" value="1"/>
</dbReference>
<dbReference type="PROSITE" id="PS00758">
    <property type="entry name" value="ARGE_DAPE_CPG2_1"/>
    <property type="match status" value="1"/>
</dbReference>
<dbReference type="EMBL" id="JBHUFU010000010">
    <property type="protein sequence ID" value="MFD1831584.1"/>
    <property type="molecule type" value="Genomic_DNA"/>
</dbReference>
<accession>A0ABW4PLI9</accession>
<dbReference type="Pfam" id="PF01546">
    <property type="entry name" value="Peptidase_M20"/>
    <property type="match status" value="1"/>
</dbReference>
<dbReference type="SUPFAM" id="SSF53187">
    <property type="entry name" value="Zn-dependent exopeptidases"/>
    <property type="match status" value="1"/>
</dbReference>
<evidence type="ECO:0000256" key="5">
    <source>
        <dbReference type="ARBA" id="ARBA00022833"/>
    </source>
</evidence>
<evidence type="ECO:0000256" key="1">
    <source>
        <dbReference type="ARBA" id="ARBA00001947"/>
    </source>
</evidence>
<reference evidence="9" key="1">
    <citation type="journal article" date="2019" name="Int. J. Syst. Evol. Microbiol.">
        <title>The Global Catalogue of Microorganisms (GCM) 10K type strain sequencing project: providing services to taxonomists for standard genome sequencing and annotation.</title>
        <authorList>
            <consortium name="The Broad Institute Genomics Platform"/>
            <consortium name="The Broad Institute Genome Sequencing Center for Infectious Disease"/>
            <person name="Wu L."/>
            <person name="Ma J."/>
        </authorList>
    </citation>
    <scope>NUCLEOTIDE SEQUENCE [LARGE SCALE GENOMIC DNA]</scope>
    <source>
        <strain evidence="9">CGMCC 4.7455</strain>
    </source>
</reference>
<dbReference type="InterPro" id="IPR001261">
    <property type="entry name" value="ArgE/DapE_CS"/>
</dbReference>
<dbReference type="RefSeq" id="WP_380901629.1">
    <property type="nucleotide sequence ID" value="NZ_JBHUFU010000010.1"/>
</dbReference>
<dbReference type="InterPro" id="IPR002933">
    <property type="entry name" value="Peptidase_M20"/>
</dbReference>
<comment type="caution">
    <text evidence="8">The sequence shown here is derived from an EMBL/GenBank/DDBJ whole genome shotgun (WGS) entry which is preliminary data.</text>
</comment>
<evidence type="ECO:0000256" key="3">
    <source>
        <dbReference type="ARBA" id="ARBA00022723"/>
    </source>
</evidence>
<keyword evidence="9" id="KW-1185">Reference proteome</keyword>
<evidence type="ECO:0000313" key="9">
    <source>
        <dbReference type="Proteomes" id="UP001597365"/>
    </source>
</evidence>
<dbReference type="PANTHER" id="PTHR43808:SF8">
    <property type="entry name" value="PEPTIDASE M20 DIMERISATION DOMAIN-CONTAINING PROTEIN"/>
    <property type="match status" value="1"/>
</dbReference>
<keyword evidence="5" id="KW-0862">Zinc</keyword>
<keyword evidence="4" id="KW-0378">Hydrolase</keyword>
<dbReference type="Pfam" id="PF07687">
    <property type="entry name" value="M20_dimer"/>
    <property type="match status" value="1"/>
</dbReference>
<evidence type="ECO:0000313" key="8">
    <source>
        <dbReference type="EMBL" id="MFD1831584.1"/>
    </source>
</evidence>
<dbReference type="PANTHER" id="PTHR43808">
    <property type="entry name" value="ACETYLORNITHINE DEACETYLASE"/>
    <property type="match status" value="1"/>
</dbReference>
<dbReference type="InterPro" id="IPR011650">
    <property type="entry name" value="Peptidase_M20_dimer"/>
</dbReference>
<dbReference type="Gene3D" id="1.10.150.900">
    <property type="match status" value="1"/>
</dbReference>
<name>A0ABW4PLI9_9ACTN</name>